<evidence type="ECO:0000256" key="1">
    <source>
        <dbReference type="SAM" id="MobiDB-lite"/>
    </source>
</evidence>
<sequence>MGHLQMRSQRGRSCCRQSCGVGLPQTHSVPWPTPAAQPAA</sequence>
<accession>A6J120</accession>
<evidence type="ECO:0000313" key="3">
    <source>
        <dbReference type="Proteomes" id="UP000234681"/>
    </source>
</evidence>
<reference evidence="2 3" key="1">
    <citation type="submission" date="2005-07" db="EMBL/GenBank/DDBJ databases">
        <authorList>
            <person name="Mural R.J."/>
            <person name="Li P.W."/>
            <person name="Adams M.D."/>
            <person name="Amanatides P.G."/>
            <person name="Baden-Tillson H."/>
            <person name="Barnstead M."/>
            <person name="Chin S.H."/>
            <person name="Dew I."/>
            <person name="Evans C.A."/>
            <person name="Ferriera S."/>
            <person name="Flanigan M."/>
            <person name="Fosler C."/>
            <person name="Glodek A."/>
            <person name="Gu Z."/>
            <person name="Holt R.A."/>
            <person name="Jennings D."/>
            <person name="Kraft C.L."/>
            <person name="Lu F."/>
            <person name="Nguyen T."/>
            <person name="Nusskern D.R."/>
            <person name="Pfannkoch C.M."/>
            <person name="Sitter C."/>
            <person name="Sutton G.G."/>
            <person name="Venter J.C."/>
            <person name="Wang Z."/>
            <person name="Woodage T."/>
            <person name="Zheng X.H."/>
            <person name="Zhong F."/>
        </authorList>
    </citation>
    <scope>NUCLEOTIDE SEQUENCE [LARGE SCALE GENOMIC DNA]</scope>
    <source>
        <strain>BN</strain>
        <strain evidence="3">Sprague-Dawley</strain>
    </source>
</reference>
<feature type="region of interest" description="Disordered" evidence="1">
    <location>
        <begin position="21"/>
        <end position="40"/>
    </location>
</feature>
<feature type="compositionally biased region" description="Pro residues" evidence="1">
    <location>
        <begin position="31"/>
        <end position="40"/>
    </location>
</feature>
<organism evidence="2 3">
    <name type="scientific">Rattus norvegicus</name>
    <name type="common">Rat</name>
    <dbReference type="NCBI Taxonomy" id="10116"/>
    <lineage>
        <taxon>Eukaryota</taxon>
        <taxon>Metazoa</taxon>
        <taxon>Chordata</taxon>
        <taxon>Craniata</taxon>
        <taxon>Vertebrata</taxon>
        <taxon>Euteleostomi</taxon>
        <taxon>Mammalia</taxon>
        <taxon>Eutheria</taxon>
        <taxon>Euarchontoglires</taxon>
        <taxon>Glires</taxon>
        <taxon>Rodentia</taxon>
        <taxon>Myomorpha</taxon>
        <taxon>Muroidea</taxon>
        <taxon>Muridae</taxon>
        <taxon>Murinae</taxon>
        <taxon>Rattus</taxon>
    </lineage>
</organism>
<gene>
    <name evidence="2" type="ORF">rCG_21275</name>
</gene>
<dbReference type="EMBL" id="CH473973">
    <property type="protein sequence ID" value="EDM13609.1"/>
    <property type="molecule type" value="Genomic_DNA"/>
</dbReference>
<proteinExistence type="predicted"/>
<dbReference type="Proteomes" id="UP000234681">
    <property type="component" value="Chromosome 12"/>
</dbReference>
<name>A6J120_RAT</name>
<dbReference type="AlphaFoldDB" id="A6J120"/>
<protein>
    <submittedName>
        <fullName evidence="2">RCG21275</fullName>
    </submittedName>
</protein>
<evidence type="ECO:0000313" key="2">
    <source>
        <dbReference type="EMBL" id="EDM13609.1"/>
    </source>
</evidence>